<dbReference type="PANTHER" id="PTHR40588:SF1">
    <property type="entry name" value="MRNA INTERFERASE TOXIN YAFQ"/>
    <property type="match status" value="1"/>
</dbReference>
<proteinExistence type="predicted"/>
<keyword evidence="3" id="KW-1185">Reference proteome</keyword>
<dbReference type="Proteomes" id="UP000724149">
    <property type="component" value="Unassembled WGS sequence"/>
</dbReference>
<name>A0ABS2GRG8_9FIRM</name>
<evidence type="ECO:0000313" key="2">
    <source>
        <dbReference type="EMBL" id="MBM6924095.1"/>
    </source>
</evidence>
<dbReference type="SUPFAM" id="SSF143011">
    <property type="entry name" value="RelE-like"/>
    <property type="match status" value="1"/>
</dbReference>
<sequence length="98" mass="11496">MNENAKRKYTIAPTTQFRKDCKKVQKQSRKKELLQKVVDQIAQGKPLPEKHRDHELSGIWTGYRECHIAPDWMLIYRLDTEVLAMTLARTGSHSDIFQ</sequence>
<dbReference type="RefSeq" id="WP_204721786.1">
    <property type="nucleotide sequence ID" value="NZ_JACSNR010000010.1"/>
</dbReference>
<dbReference type="Pfam" id="PF15738">
    <property type="entry name" value="YafQ_toxin"/>
    <property type="match status" value="1"/>
</dbReference>
<dbReference type="InterPro" id="IPR004386">
    <property type="entry name" value="Toxin_YafQ-like"/>
</dbReference>
<dbReference type="PIRSF" id="PIRSF006156">
    <property type="entry name" value="YafQ"/>
    <property type="match status" value="1"/>
</dbReference>
<dbReference type="InterPro" id="IPR035093">
    <property type="entry name" value="RelE/ParE_toxin_dom_sf"/>
</dbReference>
<accession>A0ABS2GRG8</accession>
<dbReference type="NCBIfam" id="TIGR02385">
    <property type="entry name" value="RelE_StbE"/>
    <property type="match status" value="1"/>
</dbReference>
<comment type="caution">
    <text evidence="2">The sequence shown here is derived from an EMBL/GenBank/DDBJ whole genome shotgun (WGS) entry which is preliminary data.</text>
</comment>
<protein>
    <submittedName>
        <fullName evidence="2">Type II toxin-antitoxin system YafQ family toxin</fullName>
    </submittedName>
</protein>
<dbReference type="EMBL" id="JACSNR010000010">
    <property type="protein sequence ID" value="MBM6924095.1"/>
    <property type="molecule type" value="Genomic_DNA"/>
</dbReference>
<evidence type="ECO:0000313" key="3">
    <source>
        <dbReference type="Proteomes" id="UP000724149"/>
    </source>
</evidence>
<dbReference type="PANTHER" id="PTHR40588">
    <property type="entry name" value="MRNA INTERFERASE TOXIN YAFQ"/>
    <property type="match status" value="1"/>
</dbReference>
<reference evidence="2 3" key="1">
    <citation type="journal article" date="2021" name="Sci. Rep.">
        <title>The distribution of antibiotic resistance genes in chicken gut microbiota commensals.</title>
        <authorList>
            <person name="Juricova H."/>
            <person name="Matiasovicova J."/>
            <person name="Kubasova T."/>
            <person name="Cejkova D."/>
            <person name="Rychlik I."/>
        </authorList>
    </citation>
    <scope>NUCLEOTIDE SEQUENCE [LARGE SCALE GENOMIC DNA]</scope>
    <source>
        <strain evidence="2 3">An564</strain>
    </source>
</reference>
<keyword evidence="1" id="KW-1277">Toxin-antitoxin system</keyword>
<dbReference type="InterPro" id="IPR007712">
    <property type="entry name" value="RelE/ParE_toxin"/>
</dbReference>
<gene>
    <name evidence="2" type="ORF">H9X81_10410</name>
</gene>
<organism evidence="2 3">
    <name type="scientific">Hydrogenoanaerobacterium saccharovorans</name>
    <dbReference type="NCBI Taxonomy" id="474960"/>
    <lineage>
        <taxon>Bacteria</taxon>
        <taxon>Bacillati</taxon>
        <taxon>Bacillota</taxon>
        <taxon>Clostridia</taxon>
        <taxon>Eubacteriales</taxon>
        <taxon>Oscillospiraceae</taxon>
        <taxon>Hydrogenoanaerobacterium</taxon>
    </lineage>
</organism>
<evidence type="ECO:0000256" key="1">
    <source>
        <dbReference type="ARBA" id="ARBA00022649"/>
    </source>
</evidence>
<dbReference type="Gene3D" id="3.30.2310.20">
    <property type="entry name" value="RelE-like"/>
    <property type="match status" value="1"/>
</dbReference>